<proteinExistence type="predicted"/>
<sequence>MDTCLWCPRGGTGAAAAGNERLLPPSQASGGRWPGGAVWLPPFSGLRALFFVPGGRRDARLGRSVVLRAVRPECPAEAPRSVRGQPTFPGFPGSPGASGRECSGLRPLSRLTNNRRQDTALSASGGRTGADEESGASAERRKQRTTGHRAVSVFGVLVGTKRSSTRTAGGRRASGCSAARRDAERAFCSKERSMVSSLSKES</sequence>
<accession>A0ABZ3IXY3</accession>
<protein>
    <submittedName>
        <fullName evidence="2">Uncharacterized protein</fullName>
    </submittedName>
</protein>
<gene>
    <name evidence="2" type="ORF">SPACI_009430</name>
</gene>
<feature type="compositionally biased region" description="Low complexity" evidence="1">
    <location>
        <begin position="159"/>
        <end position="178"/>
    </location>
</feature>
<dbReference type="EMBL" id="CP155571">
    <property type="protein sequence ID" value="XFO70943.1"/>
    <property type="molecule type" value="Genomic_DNA"/>
</dbReference>
<evidence type="ECO:0000256" key="1">
    <source>
        <dbReference type="SAM" id="MobiDB-lite"/>
    </source>
</evidence>
<feature type="region of interest" description="Disordered" evidence="1">
    <location>
        <begin position="76"/>
        <end position="202"/>
    </location>
</feature>
<feature type="compositionally biased region" description="Polar residues" evidence="1">
    <location>
        <begin position="110"/>
        <end position="122"/>
    </location>
</feature>
<feature type="compositionally biased region" description="Low complexity" evidence="1">
    <location>
        <begin position="86"/>
        <end position="99"/>
    </location>
</feature>
<evidence type="ECO:0000313" key="2">
    <source>
        <dbReference type="EMBL" id="XFO70943.1"/>
    </source>
</evidence>
<name>A0ABZ3IXY3_SPOA4</name>
<dbReference type="Proteomes" id="UP000216052">
    <property type="component" value="Chromosome"/>
</dbReference>
<dbReference type="RefSeq" id="WP_093793660.1">
    <property type="nucleotide sequence ID" value="NZ_CP155571.1"/>
</dbReference>
<organism evidence="2 3">
    <name type="scientific">Sporomusa acidovorans (strain ATCC 49682 / DSM 3132 / Mol)</name>
    <dbReference type="NCBI Taxonomy" id="1123286"/>
    <lineage>
        <taxon>Bacteria</taxon>
        <taxon>Bacillati</taxon>
        <taxon>Bacillota</taxon>
        <taxon>Negativicutes</taxon>
        <taxon>Selenomonadales</taxon>
        <taxon>Sporomusaceae</taxon>
        <taxon>Sporomusa</taxon>
    </lineage>
</organism>
<evidence type="ECO:0000313" key="3">
    <source>
        <dbReference type="Proteomes" id="UP000216052"/>
    </source>
</evidence>
<keyword evidence="3" id="KW-1185">Reference proteome</keyword>
<feature type="compositionally biased region" description="Basic and acidic residues" evidence="1">
    <location>
        <begin position="179"/>
        <end position="193"/>
    </location>
</feature>
<reference evidence="2" key="1">
    <citation type="submission" date="2024-05" db="EMBL/GenBank/DDBJ databases">
        <title>Isolation and characterization of Sporomusa carbonis sp. nov., a carboxydotrophic hydrogenogen in the genus of Sporomusa isolated from a charcoal burning pile.</title>
        <authorList>
            <person name="Boeer T."/>
            <person name="Rosenbaum F."/>
            <person name="Eysell L."/>
            <person name="Mueller V."/>
            <person name="Daniel R."/>
            <person name="Poehlein A."/>
        </authorList>
    </citation>
    <scope>NUCLEOTIDE SEQUENCE [LARGE SCALE GENOMIC DNA]</scope>
    <source>
        <strain evidence="2">DSM 3132</strain>
    </source>
</reference>